<proteinExistence type="predicted"/>
<organism evidence="2 3">
    <name type="scientific">Gemmatimonas groenlandica</name>
    <dbReference type="NCBI Taxonomy" id="2732249"/>
    <lineage>
        <taxon>Bacteria</taxon>
        <taxon>Pseudomonadati</taxon>
        <taxon>Gemmatimonadota</taxon>
        <taxon>Gemmatimonadia</taxon>
        <taxon>Gemmatimonadales</taxon>
        <taxon>Gemmatimonadaceae</taxon>
        <taxon>Gemmatimonas</taxon>
    </lineage>
</organism>
<gene>
    <name evidence="2" type="ORF">HKW67_16325</name>
</gene>
<sequence>MSYVSRTLLLLTTIGCLACSEKAAPVAKSQTLGPEDMQLVSSDKSFALELIGDSVHVYMPGSRVSVPSTYIENMKYADGRLRFDIRGLGVRIFEVGDGTEQGAAISQQEALLFMSAVTRNQAKQENAGK</sequence>
<dbReference type="AlphaFoldDB" id="A0A6M4IVT2"/>
<name>A0A6M4IVT2_9BACT</name>
<protein>
    <submittedName>
        <fullName evidence="2">Uncharacterized protein</fullName>
    </submittedName>
</protein>
<feature type="signal peptide" evidence="1">
    <location>
        <begin position="1"/>
        <end position="23"/>
    </location>
</feature>
<dbReference type="Proteomes" id="UP000500938">
    <property type="component" value="Chromosome"/>
</dbReference>
<accession>A0A6M4IVT2</accession>
<dbReference type="EMBL" id="CP053085">
    <property type="protein sequence ID" value="QJR36972.1"/>
    <property type="molecule type" value="Genomic_DNA"/>
</dbReference>
<evidence type="ECO:0000313" key="2">
    <source>
        <dbReference type="EMBL" id="QJR36972.1"/>
    </source>
</evidence>
<keyword evidence="1" id="KW-0732">Signal</keyword>
<keyword evidence="3" id="KW-1185">Reference proteome</keyword>
<evidence type="ECO:0000313" key="3">
    <source>
        <dbReference type="Proteomes" id="UP000500938"/>
    </source>
</evidence>
<reference evidence="2 3" key="1">
    <citation type="submission" date="2020-05" db="EMBL/GenBank/DDBJ databases">
        <title>Complete genome sequence of Gemmatimonas greenlandica TET16.</title>
        <authorList>
            <person name="Zeng Y."/>
        </authorList>
    </citation>
    <scope>NUCLEOTIDE SEQUENCE [LARGE SCALE GENOMIC DNA]</scope>
    <source>
        <strain evidence="2 3">TET16</strain>
    </source>
</reference>
<dbReference type="KEGG" id="ggr:HKW67_16325"/>
<evidence type="ECO:0000256" key="1">
    <source>
        <dbReference type="SAM" id="SignalP"/>
    </source>
</evidence>
<dbReference type="RefSeq" id="WP_171226405.1">
    <property type="nucleotide sequence ID" value="NZ_CP053085.1"/>
</dbReference>
<feature type="chain" id="PRO_5026899737" evidence="1">
    <location>
        <begin position="24"/>
        <end position="129"/>
    </location>
</feature>